<dbReference type="PROSITE" id="PS50931">
    <property type="entry name" value="HTH_LYSR"/>
    <property type="match status" value="1"/>
</dbReference>
<keyword evidence="4" id="KW-0804">Transcription</keyword>
<evidence type="ECO:0000259" key="5">
    <source>
        <dbReference type="PROSITE" id="PS50931"/>
    </source>
</evidence>
<evidence type="ECO:0000256" key="1">
    <source>
        <dbReference type="ARBA" id="ARBA00009437"/>
    </source>
</evidence>
<feature type="domain" description="HTH lysR-type" evidence="5">
    <location>
        <begin position="5"/>
        <end position="62"/>
    </location>
</feature>
<protein>
    <submittedName>
        <fullName evidence="6">LysR substrate-binding domain-containing protein</fullName>
    </submittedName>
</protein>
<dbReference type="EMBL" id="JAMFMA010000001">
    <property type="protein sequence ID" value="MCL6273256.1"/>
    <property type="molecule type" value="Genomic_DNA"/>
</dbReference>
<dbReference type="Gene3D" id="1.10.10.10">
    <property type="entry name" value="Winged helix-like DNA-binding domain superfamily/Winged helix DNA-binding domain"/>
    <property type="match status" value="1"/>
</dbReference>
<dbReference type="PANTHER" id="PTHR30346">
    <property type="entry name" value="TRANSCRIPTIONAL DUAL REGULATOR HCAR-RELATED"/>
    <property type="match status" value="1"/>
</dbReference>
<dbReference type="SUPFAM" id="SSF46785">
    <property type="entry name" value="Winged helix' DNA-binding domain"/>
    <property type="match status" value="1"/>
</dbReference>
<name>A0ABT0PPQ4_9FLAO</name>
<dbReference type="PANTHER" id="PTHR30346:SF0">
    <property type="entry name" value="HCA OPERON TRANSCRIPTIONAL ACTIVATOR HCAR"/>
    <property type="match status" value="1"/>
</dbReference>
<sequence length="295" mass="33775">MTNQIEIRHLEYFLALADTLHYGKAADKLLISQSALSQQIQRLEELTGQQLFDRTNRKVVLNRAGELFADVAFSVTQQLHEAMESWSLALEEIDGIIRIGFVGSAMQQFLPPLIQDFSSNHPNLRFSLDELSNEQQLQALEHKNLDIGFIRSNVVPKSLECRPVYEENLCIVLPQNHWMSASNFEDLSQLANEKYILFPNQQSQMYYQQIIKLCKYYGFVPSISHRSIHGPTIFKLVESGLGIAIVPKSLLDHKNYAIKVIELADVPFKTSLFAVWDPENGKKGLRHFLNLLFKN</sequence>
<evidence type="ECO:0000256" key="4">
    <source>
        <dbReference type="ARBA" id="ARBA00023163"/>
    </source>
</evidence>
<proteinExistence type="inferred from homology"/>
<keyword evidence="7" id="KW-1185">Reference proteome</keyword>
<organism evidence="6 7">
    <name type="scientific">Flagellimonas spongiicola</name>
    <dbReference type="NCBI Taxonomy" id="2942208"/>
    <lineage>
        <taxon>Bacteria</taxon>
        <taxon>Pseudomonadati</taxon>
        <taxon>Bacteroidota</taxon>
        <taxon>Flavobacteriia</taxon>
        <taxon>Flavobacteriales</taxon>
        <taxon>Flavobacteriaceae</taxon>
        <taxon>Flagellimonas</taxon>
    </lineage>
</organism>
<dbReference type="InterPro" id="IPR000847">
    <property type="entry name" value="LysR_HTH_N"/>
</dbReference>
<dbReference type="PRINTS" id="PR00039">
    <property type="entry name" value="HTHLYSR"/>
</dbReference>
<gene>
    <name evidence="6" type="ORF">M3P19_04505</name>
</gene>
<accession>A0ABT0PPQ4</accession>
<dbReference type="Gene3D" id="3.40.190.10">
    <property type="entry name" value="Periplasmic binding protein-like II"/>
    <property type="match status" value="2"/>
</dbReference>
<evidence type="ECO:0000256" key="2">
    <source>
        <dbReference type="ARBA" id="ARBA00023015"/>
    </source>
</evidence>
<comment type="caution">
    <text evidence="6">The sequence shown here is derived from an EMBL/GenBank/DDBJ whole genome shotgun (WGS) entry which is preliminary data.</text>
</comment>
<dbReference type="InterPro" id="IPR036390">
    <property type="entry name" value="WH_DNA-bd_sf"/>
</dbReference>
<dbReference type="InterPro" id="IPR036388">
    <property type="entry name" value="WH-like_DNA-bd_sf"/>
</dbReference>
<comment type="similarity">
    <text evidence="1">Belongs to the LysR transcriptional regulatory family.</text>
</comment>
<dbReference type="Proteomes" id="UP001203607">
    <property type="component" value="Unassembled WGS sequence"/>
</dbReference>
<dbReference type="Pfam" id="PF03466">
    <property type="entry name" value="LysR_substrate"/>
    <property type="match status" value="1"/>
</dbReference>
<keyword evidence="2" id="KW-0805">Transcription regulation</keyword>
<dbReference type="RefSeq" id="WP_249656433.1">
    <property type="nucleotide sequence ID" value="NZ_JAMFMA010000001.1"/>
</dbReference>
<evidence type="ECO:0000313" key="7">
    <source>
        <dbReference type="Proteomes" id="UP001203607"/>
    </source>
</evidence>
<dbReference type="InterPro" id="IPR005119">
    <property type="entry name" value="LysR_subst-bd"/>
</dbReference>
<reference evidence="6 7" key="1">
    <citation type="submission" date="2022-05" db="EMBL/GenBank/DDBJ databases">
        <authorList>
            <person name="Park J.-S."/>
        </authorList>
    </citation>
    <scope>NUCLEOTIDE SEQUENCE [LARGE SCALE GENOMIC DNA]</scope>
    <source>
        <strain evidence="6 7">2012CJ35-5</strain>
    </source>
</reference>
<evidence type="ECO:0000256" key="3">
    <source>
        <dbReference type="ARBA" id="ARBA00023125"/>
    </source>
</evidence>
<keyword evidence="3" id="KW-0238">DNA-binding</keyword>
<dbReference type="Pfam" id="PF00126">
    <property type="entry name" value="HTH_1"/>
    <property type="match status" value="1"/>
</dbReference>
<evidence type="ECO:0000313" key="6">
    <source>
        <dbReference type="EMBL" id="MCL6273256.1"/>
    </source>
</evidence>
<dbReference type="SUPFAM" id="SSF53850">
    <property type="entry name" value="Periplasmic binding protein-like II"/>
    <property type="match status" value="1"/>
</dbReference>